<dbReference type="EMBL" id="KQ976489">
    <property type="protein sequence ID" value="KYM83477.1"/>
    <property type="molecule type" value="Genomic_DNA"/>
</dbReference>
<sequence>MKKRKRLIESSLDNPLSSAQKVALEEIISLFPQMSPRAIVADTLRILDAIQQCTLHRRYKSLRQTQLETDAL</sequence>
<dbReference type="Proteomes" id="UP000078540">
    <property type="component" value="Unassembled WGS sequence"/>
</dbReference>
<gene>
    <name evidence="1" type="ORF">ALC53_06055</name>
</gene>
<evidence type="ECO:0000313" key="2">
    <source>
        <dbReference type="Proteomes" id="UP000078540"/>
    </source>
</evidence>
<accession>A0A151I3J3</accession>
<keyword evidence="2" id="KW-1185">Reference proteome</keyword>
<evidence type="ECO:0000313" key="1">
    <source>
        <dbReference type="EMBL" id="KYM83477.1"/>
    </source>
</evidence>
<organism evidence="1 2">
    <name type="scientific">Atta colombica</name>
    <dbReference type="NCBI Taxonomy" id="520822"/>
    <lineage>
        <taxon>Eukaryota</taxon>
        <taxon>Metazoa</taxon>
        <taxon>Ecdysozoa</taxon>
        <taxon>Arthropoda</taxon>
        <taxon>Hexapoda</taxon>
        <taxon>Insecta</taxon>
        <taxon>Pterygota</taxon>
        <taxon>Neoptera</taxon>
        <taxon>Endopterygota</taxon>
        <taxon>Hymenoptera</taxon>
        <taxon>Apocrita</taxon>
        <taxon>Aculeata</taxon>
        <taxon>Formicoidea</taxon>
        <taxon>Formicidae</taxon>
        <taxon>Myrmicinae</taxon>
        <taxon>Atta</taxon>
    </lineage>
</organism>
<protein>
    <submittedName>
        <fullName evidence="1">Uncharacterized protein</fullName>
    </submittedName>
</protein>
<dbReference type="AlphaFoldDB" id="A0A151I3J3"/>
<reference evidence="1 2" key="1">
    <citation type="submission" date="2015-09" db="EMBL/GenBank/DDBJ databases">
        <title>Atta colombica WGS genome.</title>
        <authorList>
            <person name="Nygaard S."/>
            <person name="Hu H."/>
            <person name="Boomsma J."/>
            <person name="Zhang G."/>
        </authorList>
    </citation>
    <scope>NUCLEOTIDE SEQUENCE [LARGE SCALE GENOMIC DNA]</scope>
    <source>
        <strain evidence="1">Treedump-2</strain>
        <tissue evidence="1">Whole body</tissue>
    </source>
</reference>
<proteinExistence type="predicted"/>
<name>A0A151I3J3_9HYME</name>